<protein>
    <recommendedName>
        <fullName evidence="5">Lipoprotein</fullName>
    </recommendedName>
</protein>
<dbReference type="EMBL" id="JBHSDU010000003">
    <property type="protein sequence ID" value="MFC4310661.1"/>
    <property type="molecule type" value="Genomic_DNA"/>
</dbReference>
<name>A0ABV8ST23_9GAMM</name>
<accession>A0ABV8ST23</accession>
<evidence type="ECO:0000313" key="4">
    <source>
        <dbReference type="Proteomes" id="UP001595904"/>
    </source>
</evidence>
<reference evidence="4" key="1">
    <citation type="journal article" date="2019" name="Int. J. Syst. Evol. Microbiol.">
        <title>The Global Catalogue of Microorganisms (GCM) 10K type strain sequencing project: providing services to taxonomists for standard genome sequencing and annotation.</title>
        <authorList>
            <consortium name="The Broad Institute Genomics Platform"/>
            <consortium name="The Broad Institute Genome Sequencing Center for Infectious Disease"/>
            <person name="Wu L."/>
            <person name="Ma J."/>
        </authorList>
    </citation>
    <scope>NUCLEOTIDE SEQUENCE [LARGE SCALE GENOMIC DNA]</scope>
    <source>
        <strain evidence="4">CGMCC 1.10759</strain>
    </source>
</reference>
<keyword evidence="2" id="KW-0732">Signal</keyword>
<evidence type="ECO:0000313" key="3">
    <source>
        <dbReference type="EMBL" id="MFC4310661.1"/>
    </source>
</evidence>
<feature type="signal peptide" evidence="2">
    <location>
        <begin position="1"/>
        <end position="22"/>
    </location>
</feature>
<keyword evidence="4" id="KW-1185">Reference proteome</keyword>
<gene>
    <name evidence="3" type="ORF">ACFPN2_16330</name>
</gene>
<evidence type="ECO:0008006" key="5">
    <source>
        <dbReference type="Google" id="ProtNLM"/>
    </source>
</evidence>
<dbReference type="RefSeq" id="WP_380598329.1">
    <property type="nucleotide sequence ID" value="NZ_JBHSDU010000003.1"/>
</dbReference>
<evidence type="ECO:0000256" key="2">
    <source>
        <dbReference type="SAM" id="SignalP"/>
    </source>
</evidence>
<feature type="region of interest" description="Disordered" evidence="1">
    <location>
        <begin position="43"/>
        <end position="78"/>
    </location>
</feature>
<dbReference type="PROSITE" id="PS51257">
    <property type="entry name" value="PROKAR_LIPOPROTEIN"/>
    <property type="match status" value="1"/>
</dbReference>
<proteinExistence type="predicted"/>
<evidence type="ECO:0000256" key="1">
    <source>
        <dbReference type="SAM" id="MobiDB-lite"/>
    </source>
</evidence>
<comment type="caution">
    <text evidence="3">The sequence shown here is derived from an EMBL/GenBank/DDBJ whole genome shotgun (WGS) entry which is preliminary data.</text>
</comment>
<feature type="compositionally biased region" description="Basic and acidic residues" evidence="1">
    <location>
        <begin position="55"/>
        <end position="78"/>
    </location>
</feature>
<dbReference type="Proteomes" id="UP001595904">
    <property type="component" value="Unassembled WGS sequence"/>
</dbReference>
<organism evidence="3 4">
    <name type="scientific">Steroidobacter flavus</name>
    <dbReference type="NCBI Taxonomy" id="1842136"/>
    <lineage>
        <taxon>Bacteria</taxon>
        <taxon>Pseudomonadati</taxon>
        <taxon>Pseudomonadota</taxon>
        <taxon>Gammaproteobacteria</taxon>
        <taxon>Steroidobacterales</taxon>
        <taxon>Steroidobacteraceae</taxon>
        <taxon>Steroidobacter</taxon>
    </lineage>
</organism>
<feature type="chain" id="PRO_5046910212" description="Lipoprotein" evidence="2">
    <location>
        <begin position="23"/>
        <end position="78"/>
    </location>
</feature>
<sequence length="78" mass="8178">MKTTAKLLWSAMLAATLSVGLAACDKKGPVEQAGEEVDEAIDTIKNGGKESTANKVDDAVDEAREGAEDAADELKEKK</sequence>